<dbReference type="Pfam" id="PF24556">
    <property type="entry name" value="SH3_Myosin-XVIIIa"/>
    <property type="match status" value="1"/>
</dbReference>
<dbReference type="PANTHER" id="PTHR13140:SF706">
    <property type="entry name" value="DILUTE CLASS UNCONVENTIONAL MYOSIN, ISOFORM C"/>
    <property type="match status" value="1"/>
</dbReference>
<evidence type="ECO:0000259" key="7">
    <source>
        <dbReference type="PROSITE" id="PS51456"/>
    </source>
</evidence>
<dbReference type="PROSITE" id="PS51456">
    <property type="entry name" value="MYOSIN_MOTOR"/>
    <property type="match status" value="1"/>
</dbReference>
<dbReference type="PANTHER" id="PTHR13140">
    <property type="entry name" value="MYOSIN"/>
    <property type="match status" value="1"/>
</dbReference>
<proteinExistence type="inferred from homology"/>
<reference evidence="9" key="2">
    <citation type="submission" date="2017-02" db="UniProtKB">
        <authorList>
            <consortium name="WormBaseParasite"/>
        </authorList>
    </citation>
    <scope>IDENTIFICATION</scope>
</reference>
<evidence type="ECO:0000256" key="3">
    <source>
        <dbReference type="ARBA" id="ARBA00023123"/>
    </source>
</evidence>
<reference evidence="8" key="1">
    <citation type="submission" date="2012-09" db="EMBL/GenBank/DDBJ databases">
        <authorList>
            <person name="Martin A.A."/>
        </authorList>
    </citation>
    <scope>NUCLEOTIDE SEQUENCE</scope>
</reference>
<evidence type="ECO:0000256" key="5">
    <source>
        <dbReference type="ARBA" id="ARBA00023203"/>
    </source>
</evidence>
<dbReference type="Gene3D" id="1.20.120.720">
    <property type="entry name" value="Myosin VI head, motor domain, U50 subdomain"/>
    <property type="match status" value="1"/>
</dbReference>
<dbReference type="AlphaFoldDB" id="A0A0K0DNP0"/>
<dbReference type="WBParaSite" id="ACAC_0001337901-mRNA-1">
    <property type="protein sequence ID" value="ACAC_0001337901-mRNA-1"/>
    <property type="gene ID" value="ACAC_0001337901"/>
</dbReference>
<evidence type="ECO:0000256" key="2">
    <source>
        <dbReference type="ARBA" id="ARBA00022840"/>
    </source>
</evidence>
<dbReference type="Gene3D" id="1.20.58.530">
    <property type="match status" value="1"/>
</dbReference>
<dbReference type="STRING" id="6313.A0A0K0DNP0"/>
<protein>
    <submittedName>
        <fullName evidence="9">Myosin motor domain-containing protein</fullName>
    </submittedName>
</protein>
<accession>A0A0K0DNP0</accession>
<comment type="similarity">
    <text evidence="6">Belongs to the TRAFAC class myosin-kinesin ATPase superfamily. Myosin family.</text>
</comment>
<dbReference type="Gene3D" id="1.10.10.820">
    <property type="match status" value="1"/>
</dbReference>
<evidence type="ECO:0000256" key="1">
    <source>
        <dbReference type="ARBA" id="ARBA00022741"/>
    </source>
</evidence>
<dbReference type="SUPFAM" id="SSF52540">
    <property type="entry name" value="P-loop containing nucleoside triphosphate hydrolases"/>
    <property type="match status" value="1"/>
</dbReference>
<dbReference type="PRINTS" id="PR00193">
    <property type="entry name" value="MYOSINHEAVY"/>
</dbReference>
<organism evidence="8 9">
    <name type="scientific">Angiostrongylus cantonensis</name>
    <name type="common">Rat lungworm</name>
    <dbReference type="NCBI Taxonomy" id="6313"/>
    <lineage>
        <taxon>Eukaryota</taxon>
        <taxon>Metazoa</taxon>
        <taxon>Ecdysozoa</taxon>
        <taxon>Nematoda</taxon>
        <taxon>Chromadorea</taxon>
        <taxon>Rhabditida</taxon>
        <taxon>Rhabditina</taxon>
        <taxon>Rhabditomorpha</taxon>
        <taxon>Strongyloidea</taxon>
        <taxon>Metastrongylidae</taxon>
        <taxon>Angiostrongylus</taxon>
    </lineage>
</organism>
<feature type="binding site" evidence="6">
    <location>
        <begin position="132"/>
        <end position="139"/>
    </location>
    <ligand>
        <name>ATP</name>
        <dbReference type="ChEBI" id="CHEBI:30616"/>
    </ligand>
</feature>
<dbReference type="GO" id="GO:0016459">
    <property type="term" value="C:myosin complex"/>
    <property type="evidence" value="ECO:0007669"/>
    <property type="project" value="UniProtKB-KW"/>
</dbReference>
<dbReference type="Gene3D" id="3.40.850.10">
    <property type="entry name" value="Kinesin motor domain"/>
    <property type="match status" value="1"/>
</dbReference>
<dbReference type="Proteomes" id="UP000035642">
    <property type="component" value="Unassembled WGS sequence"/>
</dbReference>
<dbReference type="GO" id="GO:0005737">
    <property type="term" value="C:cytoplasm"/>
    <property type="evidence" value="ECO:0007669"/>
    <property type="project" value="TreeGrafter"/>
</dbReference>
<dbReference type="GO" id="GO:0007015">
    <property type="term" value="P:actin filament organization"/>
    <property type="evidence" value="ECO:0007669"/>
    <property type="project" value="TreeGrafter"/>
</dbReference>
<dbReference type="InterPro" id="IPR057772">
    <property type="entry name" value="SH3_Myo18a"/>
</dbReference>
<dbReference type="GO" id="GO:0000146">
    <property type="term" value="F:microfilament motor activity"/>
    <property type="evidence" value="ECO:0007669"/>
    <property type="project" value="TreeGrafter"/>
</dbReference>
<dbReference type="InterPro" id="IPR036961">
    <property type="entry name" value="Kinesin_motor_dom_sf"/>
</dbReference>
<dbReference type="GO" id="GO:0016020">
    <property type="term" value="C:membrane"/>
    <property type="evidence" value="ECO:0007669"/>
    <property type="project" value="TreeGrafter"/>
</dbReference>
<keyword evidence="8" id="KW-1185">Reference proteome</keyword>
<evidence type="ECO:0000256" key="4">
    <source>
        <dbReference type="ARBA" id="ARBA00023175"/>
    </source>
</evidence>
<sequence>MVRLVEYLSDGRVLVRIGAREMTVDSTDIDRMNPTHLDRVGDFASLRYLNETSAVHLLRQRFGSNLLYTNAGLSSVVCLASLEEDIVGEDRLVSLFKGCRRGQMPAHICATAQQIYRNLQMTGQDQCIVLTGVSGSGKTTQLRKLIRYFAELPVHSDDKLALAMGVVEAFGHASSALHRDSTRFLYLFSLGFDKAAALRAGRFQVSLLEAERLGRVCGVEAAFHVFYYLWEGADGELRERLQLDSIDQPFIVPYSKKEDKQSAKEAWERLQHAFFELGLTQGQFDAVNSVLAAILHLQAAGCTPGYAQRAHFLRITHAQQAASLLGVSTDELGDALFRGKTNGNKAALKVASAKCRMALTSRRSESSEALLSFCAGLYQELFYTIVDLINKAMVSNSAFSWISVFDYPGSTFHINWTERSGHRILGLSDLVYNYINECVTELFYNTCFVDAQEVYSHEQVDVEVTLPIVSPCTLTRLLDQKQQLLACTDIDRRSEEKRGLFAILEEESLFPGATDESLLERFFIHLGDDSRMIRRASSPMQFVLEHAMSCYPTVYDVSGWVKQARPCESGASVRPLLLSSKR</sequence>
<keyword evidence="1 6" id="KW-0547">Nucleotide-binding</keyword>
<dbReference type="GO" id="GO:0005524">
    <property type="term" value="F:ATP binding"/>
    <property type="evidence" value="ECO:0007669"/>
    <property type="project" value="UniProtKB-UniRule"/>
</dbReference>
<dbReference type="GO" id="GO:0051015">
    <property type="term" value="F:actin filament binding"/>
    <property type="evidence" value="ECO:0007669"/>
    <property type="project" value="TreeGrafter"/>
</dbReference>
<dbReference type="InterPro" id="IPR001609">
    <property type="entry name" value="Myosin_head_motor_dom-like"/>
</dbReference>
<comment type="caution">
    <text evidence="6">Lacks conserved residue(s) required for the propagation of feature annotation.</text>
</comment>
<keyword evidence="4 6" id="KW-0505">Motor protein</keyword>
<name>A0A0K0DNP0_ANGCA</name>
<feature type="domain" description="Myosin motor" evidence="7">
    <location>
        <begin position="38"/>
        <end position="582"/>
    </location>
</feature>
<evidence type="ECO:0000256" key="6">
    <source>
        <dbReference type="PROSITE-ProRule" id="PRU00782"/>
    </source>
</evidence>
<keyword evidence="2 6" id="KW-0067">ATP-binding</keyword>
<evidence type="ECO:0000313" key="8">
    <source>
        <dbReference type="Proteomes" id="UP000035642"/>
    </source>
</evidence>
<keyword evidence="5 6" id="KW-0009">Actin-binding</keyword>
<dbReference type="Pfam" id="PF00063">
    <property type="entry name" value="Myosin_head"/>
    <property type="match status" value="1"/>
</dbReference>
<keyword evidence="3 6" id="KW-0518">Myosin</keyword>
<dbReference type="SMART" id="SM00242">
    <property type="entry name" value="MYSc"/>
    <property type="match status" value="1"/>
</dbReference>
<evidence type="ECO:0000313" key="9">
    <source>
        <dbReference type="WBParaSite" id="ACAC_0001337901-mRNA-1"/>
    </source>
</evidence>
<dbReference type="InterPro" id="IPR027417">
    <property type="entry name" value="P-loop_NTPase"/>
</dbReference>